<feature type="compositionally biased region" description="Low complexity" evidence="1">
    <location>
        <begin position="735"/>
        <end position="754"/>
    </location>
</feature>
<dbReference type="RefSeq" id="WP_207117707.1">
    <property type="nucleotide sequence ID" value="NZ_JAFLEQ010000003.1"/>
</dbReference>
<comment type="caution">
    <text evidence="5">The sequence shown here is derived from an EMBL/GenBank/DDBJ whole genome shotgun (WGS) entry which is preliminary data.</text>
</comment>
<feature type="compositionally biased region" description="Low complexity" evidence="1">
    <location>
        <begin position="684"/>
        <end position="693"/>
    </location>
</feature>
<keyword evidence="2" id="KW-0812">Transmembrane</keyword>
<evidence type="ECO:0000259" key="4">
    <source>
        <dbReference type="Pfam" id="PF04213"/>
    </source>
</evidence>
<dbReference type="Pfam" id="PF04213">
    <property type="entry name" value="HtaA"/>
    <property type="match status" value="1"/>
</dbReference>
<keyword evidence="6" id="KW-1185">Reference proteome</keyword>
<dbReference type="EMBL" id="JAFLEQ010000003">
    <property type="protein sequence ID" value="MBN9643247.1"/>
    <property type="molecule type" value="Genomic_DNA"/>
</dbReference>
<proteinExistence type="predicted"/>
<keyword evidence="2" id="KW-1133">Transmembrane helix</keyword>
<protein>
    <submittedName>
        <fullName evidence="5">HtaA domain-containing protein</fullName>
    </submittedName>
</protein>
<dbReference type="InterPro" id="IPR007331">
    <property type="entry name" value="Htaa"/>
</dbReference>
<keyword evidence="3" id="KW-0732">Signal</keyword>
<dbReference type="SUPFAM" id="SSF69322">
    <property type="entry name" value="Tricorn protease domain 2"/>
    <property type="match status" value="1"/>
</dbReference>
<gene>
    <name evidence="5" type="ORF">JZY06_01170</name>
</gene>
<evidence type="ECO:0000313" key="5">
    <source>
        <dbReference type="EMBL" id="MBN9643247.1"/>
    </source>
</evidence>
<feature type="signal peptide" evidence="3">
    <location>
        <begin position="1"/>
        <end position="32"/>
    </location>
</feature>
<accession>A0A939E0I9</accession>
<feature type="domain" description="Htaa" evidence="4">
    <location>
        <begin position="56"/>
        <end position="244"/>
    </location>
</feature>
<dbReference type="Proteomes" id="UP000664332">
    <property type="component" value="Unassembled WGS sequence"/>
</dbReference>
<evidence type="ECO:0000256" key="2">
    <source>
        <dbReference type="SAM" id="Phobius"/>
    </source>
</evidence>
<dbReference type="AlphaFoldDB" id="A0A939E0I9"/>
<feature type="region of interest" description="Disordered" evidence="1">
    <location>
        <begin position="648"/>
        <end position="765"/>
    </location>
</feature>
<feature type="chain" id="PRO_5039479983" evidence="3">
    <location>
        <begin position="33"/>
        <end position="816"/>
    </location>
</feature>
<feature type="transmembrane region" description="Helical" evidence="2">
    <location>
        <begin position="775"/>
        <end position="798"/>
    </location>
</feature>
<sequence length="816" mass="84263">MPPSLHIRRRLVAVTAAIGLVLPLAHVPVATASVDNTLGLVAQPDKKQHFEPGQPALLWNLRDRFFEYLGDRPTHFFDGAEQGVNKVLDPDDPPATIVWPWVDTVRESEDEVVVHYTGTVSMLSYCDFARAGENPDPAATGEMAAKFRGNCSLDITLSEPWVKFNPLTGRGELSVTVLSKRYSDGTWMGPERVVFAKFEEGAAATSFEDGLVTVSGAPSLLDTAGAQAMGGFIDVGSAMASLFFTYKGDKQLPKPNGYTPTGHMAGIATWGGSADLFPRSDGSVVYVGNVAGFGATGRARVIRRDFDRMGYPVDVDVDARLAAALDTANDVVYTATGTTVVARTMDNDVQISDRPTTVVTLDDGRTITDIAYNPASEVIGITSLGARDAGARYGARFTTFDPATGAARTVDLPAGRDLHQVAEDYLDYYSDETYGSPFGHTNGGLRALSDGTWLYVRDHPTGRLDGTADGKRGAAPVHITPEQPVTATVIETDALGTENDALKSVSVTPDGNGGDTIAIWNSYDGDLGKIAVLHYDGNGMFSTVHTVSGLDNSTVDGKPNSTGGPVGAIAGAGFDAQGRMLVVGATSGVVNVVDPATYEVTQTVGIGEGTKGTQANSNSSLVISNGQVYLLEQLNLNKDGIEGDFGGVHRLRDHNSPGAATTGGNKADGSLITTGTRAMFPPATDTGTGNGDDTQTDTDDGTDSGTGTNTDTDTDTGSSSDSNPGTGSTSGTGDGAPTTPGGTETGNGHSAHTHTGGGHTVSDGTGGIPVSGQAALVAVISLLTVVMGILAAGLAGFFPAVTGGLPSLPALSPLVP</sequence>
<organism evidence="5 6">
    <name type="scientific">Corynebacterium mendelii</name>
    <dbReference type="NCBI Taxonomy" id="2765362"/>
    <lineage>
        <taxon>Bacteria</taxon>
        <taxon>Bacillati</taxon>
        <taxon>Actinomycetota</taxon>
        <taxon>Actinomycetes</taxon>
        <taxon>Mycobacteriales</taxon>
        <taxon>Corynebacteriaceae</taxon>
        <taxon>Corynebacterium</taxon>
    </lineage>
</organism>
<feature type="compositionally biased region" description="Gly residues" evidence="1">
    <location>
        <begin position="755"/>
        <end position="765"/>
    </location>
</feature>
<evidence type="ECO:0000313" key="6">
    <source>
        <dbReference type="Proteomes" id="UP000664332"/>
    </source>
</evidence>
<keyword evidence="2" id="KW-0472">Membrane</keyword>
<reference evidence="5" key="1">
    <citation type="submission" date="2021-03" db="EMBL/GenBank/DDBJ databases">
        <authorList>
            <person name="Sun Q."/>
        </authorList>
    </citation>
    <scope>NUCLEOTIDE SEQUENCE</scope>
    <source>
        <strain evidence="5">CCM 8862</strain>
    </source>
</reference>
<feature type="compositionally biased region" description="Low complexity" evidence="1">
    <location>
        <begin position="703"/>
        <end position="727"/>
    </location>
</feature>
<evidence type="ECO:0000256" key="1">
    <source>
        <dbReference type="SAM" id="MobiDB-lite"/>
    </source>
</evidence>
<name>A0A939E0I9_9CORY</name>
<evidence type="ECO:0000256" key="3">
    <source>
        <dbReference type="SAM" id="SignalP"/>
    </source>
</evidence>